<evidence type="ECO:0000313" key="10">
    <source>
        <dbReference type="Proteomes" id="UP000007962"/>
    </source>
</evidence>
<keyword evidence="3" id="KW-0808">Transferase</keyword>
<evidence type="ECO:0000256" key="4">
    <source>
        <dbReference type="ARBA" id="ARBA00022692"/>
    </source>
</evidence>
<sequence length="411" mass="42713">MRRAGRSAALFWAAFLAVHALLAVAGAGAFGRPAFFDVDLYRQWIEAGLQAGVWPVLDTPWVYPVGALLPLLPLAAVASSPTGAVVVWCVLVTALDGVASVVLRRHLPAGVGAAWWWLAFVLALGPVGMGRLDAVVAALMVPAFAVATTRPALASALLTLVAWIKATPGVAFLALVAAVRERGRAIVAAAAGVSVLVVGTALALGAGGRVLDFVLEQGSRGLQVEAVAATPYVLARLVSPAVTIVFDPLVTYEVHGPGADGVALALDVALPVAVAVVTWLVWRSRRGLTSAGALAWGAFALLLVAVVVNKVLSPQYVAWLAPPVAVALGRAAGRVRWRRVAAWTLVAAFLTQLVYPIGYPDLLAGSAVWAWVLAARNAVLVGLLVVALRVLVAAGRRRRREAESGRTLRSA</sequence>
<feature type="transmembrane region" description="Helical" evidence="8">
    <location>
        <begin position="85"/>
        <end position="103"/>
    </location>
</feature>
<dbReference type="eggNOG" id="COG5650">
    <property type="taxonomic scope" value="Bacteria"/>
</dbReference>
<keyword evidence="4 8" id="KW-0812">Transmembrane</keyword>
<feature type="transmembrane region" description="Helical" evidence="8">
    <location>
        <begin position="369"/>
        <end position="392"/>
    </location>
</feature>
<comment type="similarity">
    <text evidence="7">Belongs to the glycosyltransferase 87 family.</text>
</comment>
<feature type="transmembrane region" description="Helical" evidence="8">
    <location>
        <begin position="109"/>
        <end position="127"/>
    </location>
</feature>
<keyword evidence="2" id="KW-1003">Cell membrane</keyword>
<dbReference type="AlphaFoldDB" id="C5BXB8"/>
<dbReference type="OrthoDB" id="581198at2"/>
<evidence type="ECO:0000256" key="6">
    <source>
        <dbReference type="ARBA" id="ARBA00023136"/>
    </source>
</evidence>
<dbReference type="KEGG" id="bcv:Bcav_0530"/>
<dbReference type="Proteomes" id="UP000007962">
    <property type="component" value="Chromosome"/>
</dbReference>
<comment type="subcellular location">
    <subcellularLocation>
        <location evidence="1">Cell membrane</location>
        <topology evidence="1">Multi-pass membrane protein</topology>
    </subcellularLocation>
</comment>
<keyword evidence="6 8" id="KW-0472">Membrane</keyword>
<evidence type="ECO:0000256" key="5">
    <source>
        <dbReference type="ARBA" id="ARBA00022989"/>
    </source>
</evidence>
<evidence type="ECO:0000256" key="7">
    <source>
        <dbReference type="ARBA" id="ARBA00024033"/>
    </source>
</evidence>
<feature type="transmembrane region" description="Helical" evidence="8">
    <location>
        <begin position="186"/>
        <end position="206"/>
    </location>
</feature>
<dbReference type="HOGENOM" id="CLU_035797_0_0_11"/>
<organism evidence="9 10">
    <name type="scientific">Beutenbergia cavernae (strain ATCC BAA-8 / DSM 12333 / CCUG 43141 / JCM 11478 / NBRC 16432 / NCIMB 13614 / HKI 0122)</name>
    <dbReference type="NCBI Taxonomy" id="471853"/>
    <lineage>
        <taxon>Bacteria</taxon>
        <taxon>Bacillati</taxon>
        <taxon>Actinomycetota</taxon>
        <taxon>Actinomycetes</taxon>
        <taxon>Micrococcales</taxon>
        <taxon>Beutenbergiaceae</taxon>
        <taxon>Beutenbergia</taxon>
    </lineage>
</organism>
<evidence type="ECO:0000256" key="1">
    <source>
        <dbReference type="ARBA" id="ARBA00004651"/>
    </source>
</evidence>
<feature type="transmembrane region" description="Helical" evidence="8">
    <location>
        <begin position="314"/>
        <end position="333"/>
    </location>
</feature>
<evidence type="ECO:0008006" key="11">
    <source>
        <dbReference type="Google" id="ProtNLM"/>
    </source>
</evidence>
<accession>C5BXB8</accession>
<dbReference type="RefSeq" id="WP_012725573.1">
    <property type="nucleotide sequence ID" value="NC_012669.1"/>
</dbReference>
<evidence type="ECO:0000256" key="3">
    <source>
        <dbReference type="ARBA" id="ARBA00022679"/>
    </source>
</evidence>
<evidence type="ECO:0000313" key="9">
    <source>
        <dbReference type="EMBL" id="ACQ78793.1"/>
    </source>
</evidence>
<feature type="transmembrane region" description="Helical" evidence="8">
    <location>
        <begin position="340"/>
        <end position="357"/>
    </location>
</feature>
<dbReference type="GO" id="GO:0005886">
    <property type="term" value="C:plasma membrane"/>
    <property type="evidence" value="ECO:0007669"/>
    <property type="project" value="UniProtKB-SubCell"/>
</dbReference>
<keyword evidence="10" id="KW-1185">Reference proteome</keyword>
<dbReference type="InterPro" id="IPR018584">
    <property type="entry name" value="GT87"/>
</dbReference>
<dbReference type="EMBL" id="CP001618">
    <property type="protein sequence ID" value="ACQ78793.1"/>
    <property type="molecule type" value="Genomic_DNA"/>
</dbReference>
<feature type="transmembrane region" description="Helical" evidence="8">
    <location>
        <begin position="262"/>
        <end position="281"/>
    </location>
</feature>
<protein>
    <recommendedName>
        <fullName evidence="11">Integral membrane protein</fullName>
    </recommendedName>
</protein>
<evidence type="ECO:0000256" key="8">
    <source>
        <dbReference type="SAM" id="Phobius"/>
    </source>
</evidence>
<feature type="transmembrane region" description="Helical" evidence="8">
    <location>
        <begin position="160"/>
        <end position="179"/>
    </location>
</feature>
<gene>
    <name evidence="9" type="ordered locus">Bcav_0530</name>
</gene>
<keyword evidence="5 8" id="KW-1133">Transmembrane helix</keyword>
<evidence type="ECO:0000256" key="2">
    <source>
        <dbReference type="ARBA" id="ARBA00022475"/>
    </source>
</evidence>
<dbReference type="GO" id="GO:0016758">
    <property type="term" value="F:hexosyltransferase activity"/>
    <property type="evidence" value="ECO:0007669"/>
    <property type="project" value="InterPro"/>
</dbReference>
<dbReference type="STRING" id="471853.Bcav_0530"/>
<name>C5BXB8_BEUC1</name>
<proteinExistence type="inferred from homology"/>
<reference evidence="9 10" key="1">
    <citation type="journal article" date="2009" name="Stand. Genomic Sci.">
        <title>Complete genome sequence of Beutenbergia cavernae type strain (HKI 0122).</title>
        <authorList>
            <person name="Land M."/>
            <person name="Pukall R."/>
            <person name="Abt B."/>
            <person name="Goker M."/>
            <person name="Rohde M."/>
            <person name="Glavina Del Rio T."/>
            <person name="Tice H."/>
            <person name="Copeland A."/>
            <person name="Cheng J.F."/>
            <person name="Lucas S."/>
            <person name="Chen F."/>
            <person name="Nolan M."/>
            <person name="Bruce D."/>
            <person name="Goodwin L."/>
            <person name="Pitluck S."/>
            <person name="Ivanova N."/>
            <person name="Mavromatis K."/>
            <person name="Ovchinnikova G."/>
            <person name="Pati A."/>
            <person name="Chen A."/>
            <person name="Palaniappan K."/>
            <person name="Hauser L."/>
            <person name="Chang Y.J."/>
            <person name="Jefferies C.C."/>
            <person name="Saunders E."/>
            <person name="Brettin T."/>
            <person name="Detter J.C."/>
            <person name="Han C."/>
            <person name="Chain P."/>
            <person name="Bristow J."/>
            <person name="Eisen J.A."/>
            <person name="Markowitz V."/>
            <person name="Hugenholtz P."/>
            <person name="Kyrpides N.C."/>
            <person name="Klenk H.P."/>
            <person name="Lapidus A."/>
        </authorList>
    </citation>
    <scope>NUCLEOTIDE SEQUENCE [LARGE SCALE GENOMIC DNA]</scope>
    <source>
        <strain evidence="10">ATCC BAA-8 / DSM 12333 / NBRC 16432</strain>
    </source>
</reference>
<dbReference type="Pfam" id="PF09594">
    <property type="entry name" value="GT87"/>
    <property type="match status" value="1"/>
</dbReference>
<feature type="transmembrane region" description="Helical" evidence="8">
    <location>
        <begin position="288"/>
        <end position="308"/>
    </location>
</feature>